<evidence type="ECO:0000313" key="2">
    <source>
        <dbReference type="Proteomes" id="UP001570417"/>
    </source>
</evidence>
<dbReference type="Gene3D" id="1.25.40.10">
    <property type="entry name" value="Tetratricopeptide repeat domain"/>
    <property type="match status" value="2"/>
</dbReference>
<protein>
    <submittedName>
        <fullName evidence="1">Tetratricopeptide repeat protein</fullName>
    </submittedName>
</protein>
<dbReference type="RefSeq" id="WP_372266180.1">
    <property type="nucleotide sequence ID" value="NZ_JBFRUW010000040.1"/>
</dbReference>
<dbReference type="InterPro" id="IPR011990">
    <property type="entry name" value="TPR-like_helical_dom_sf"/>
</dbReference>
<keyword evidence="2" id="KW-1185">Reference proteome</keyword>
<dbReference type="InterPro" id="IPR050767">
    <property type="entry name" value="Sel1_AlgK"/>
</dbReference>
<accession>A0ABV4NBU7</accession>
<comment type="caution">
    <text evidence="1">The sequence shown here is derived from an EMBL/GenBank/DDBJ whole genome shotgun (WGS) entry which is preliminary data.</text>
</comment>
<name>A0ABV4NBU7_9VIBR</name>
<evidence type="ECO:0000313" key="1">
    <source>
        <dbReference type="EMBL" id="MFA0568884.1"/>
    </source>
</evidence>
<dbReference type="PANTHER" id="PTHR11102">
    <property type="entry name" value="SEL-1-LIKE PROTEIN"/>
    <property type="match status" value="1"/>
</dbReference>
<gene>
    <name evidence="1" type="ORF">AB4566_11420</name>
</gene>
<dbReference type="Proteomes" id="UP001570417">
    <property type="component" value="Unassembled WGS sequence"/>
</dbReference>
<dbReference type="SMART" id="SM00671">
    <property type="entry name" value="SEL1"/>
    <property type="match status" value="6"/>
</dbReference>
<dbReference type="PANTHER" id="PTHR11102:SF160">
    <property type="entry name" value="ERAD-ASSOCIATED E3 UBIQUITIN-PROTEIN LIGASE COMPONENT HRD3"/>
    <property type="match status" value="1"/>
</dbReference>
<dbReference type="Pfam" id="PF08238">
    <property type="entry name" value="Sel1"/>
    <property type="match status" value="6"/>
</dbReference>
<organism evidence="1 2">
    <name type="scientific">Vibrio gallaecicus</name>
    <dbReference type="NCBI Taxonomy" id="552386"/>
    <lineage>
        <taxon>Bacteria</taxon>
        <taxon>Pseudomonadati</taxon>
        <taxon>Pseudomonadota</taxon>
        <taxon>Gammaproteobacteria</taxon>
        <taxon>Vibrionales</taxon>
        <taxon>Vibrionaceae</taxon>
        <taxon>Vibrio</taxon>
    </lineage>
</organism>
<sequence>EYMKKVAQAGEVKAMISLADMHYDNDQYEKALRWYHKAEQSKDPYVLYSLAVMYFDGEGTPVDYKKGNDYYLASAQAGYSDAMYQLAFSYNDGKGIGQDFSKAAYWFEQAANLGDVSAMYNLGISFLKGEGVDKSCSKAMQLFNNAIDEDEHALSYAKMGDIYSYAEYKKACNFKTTDYKKALEYYTGGAMQGNAYSQYSVGYAYRNGHGTWSDFVKALAWFEVAYEYGDSDAEKEIADVKQHMSKEDIASATQLKDSLIEEIW</sequence>
<reference evidence="1 2" key="1">
    <citation type="journal article" date="2024" name="ISME J.">
        <title>Tailless and filamentous prophages are predominant in marine Vibrio.</title>
        <authorList>
            <person name="Steensen K."/>
            <person name="Seneca J."/>
            <person name="Bartlau N."/>
            <person name="Yu X.A."/>
            <person name="Hussain F.A."/>
            <person name="Polz M.F."/>
        </authorList>
    </citation>
    <scope>NUCLEOTIDE SEQUENCE [LARGE SCALE GENOMIC DNA]</scope>
    <source>
        <strain evidence="1 2">10N.222.51.A1</strain>
    </source>
</reference>
<dbReference type="SUPFAM" id="SSF81901">
    <property type="entry name" value="HCP-like"/>
    <property type="match status" value="1"/>
</dbReference>
<feature type="non-terminal residue" evidence="1">
    <location>
        <position position="1"/>
    </location>
</feature>
<dbReference type="InterPro" id="IPR006597">
    <property type="entry name" value="Sel1-like"/>
</dbReference>
<proteinExistence type="predicted"/>
<dbReference type="EMBL" id="JBFRUW010000040">
    <property type="protein sequence ID" value="MFA0568884.1"/>
    <property type="molecule type" value="Genomic_DNA"/>
</dbReference>